<accession>A0AAD3NEK9</accession>
<dbReference type="GO" id="GO:0031931">
    <property type="term" value="C:TORC1 complex"/>
    <property type="evidence" value="ECO:0007669"/>
    <property type="project" value="TreeGrafter"/>
</dbReference>
<dbReference type="InterPro" id="IPR050517">
    <property type="entry name" value="DDR_Repair_Kinase"/>
</dbReference>
<name>A0AAD3NEK9_LATJO</name>
<dbReference type="GO" id="GO:0005737">
    <property type="term" value="C:cytoplasm"/>
    <property type="evidence" value="ECO:0007669"/>
    <property type="project" value="TreeGrafter"/>
</dbReference>
<organism evidence="1 2">
    <name type="scientific">Lates japonicus</name>
    <name type="common">Japanese lates</name>
    <dbReference type="NCBI Taxonomy" id="270547"/>
    <lineage>
        <taxon>Eukaryota</taxon>
        <taxon>Metazoa</taxon>
        <taxon>Chordata</taxon>
        <taxon>Craniata</taxon>
        <taxon>Vertebrata</taxon>
        <taxon>Euteleostomi</taxon>
        <taxon>Actinopterygii</taxon>
        <taxon>Neopterygii</taxon>
        <taxon>Teleostei</taxon>
        <taxon>Neoteleostei</taxon>
        <taxon>Acanthomorphata</taxon>
        <taxon>Carangaria</taxon>
        <taxon>Carangaria incertae sedis</taxon>
        <taxon>Centropomidae</taxon>
        <taxon>Lates</taxon>
    </lineage>
</organism>
<dbReference type="AlphaFoldDB" id="A0AAD3NEK9"/>
<proteinExistence type="predicted"/>
<sequence>MISKEKEIQATWYEKLHEWEDALVAYDKKIDMNKEDPELILGRMRCLEALGEWPWYLPMPSELEEDPVQACARGGHHQGNMVERLRPLSAPKTDWLSAYCGKTGQRILMVRLLVISPMRHMLRDLAEVRQPLWQEGSLALAHKTLVLLWVSTSGQLHDHHA</sequence>
<dbReference type="GO" id="GO:0031932">
    <property type="term" value="C:TORC2 complex"/>
    <property type="evidence" value="ECO:0007669"/>
    <property type="project" value="TreeGrafter"/>
</dbReference>
<evidence type="ECO:0000313" key="2">
    <source>
        <dbReference type="Proteomes" id="UP001279410"/>
    </source>
</evidence>
<dbReference type="PANTHER" id="PTHR11139:SF9">
    <property type="entry name" value="SERINE_THREONINE-PROTEIN KINASE MTOR"/>
    <property type="match status" value="1"/>
</dbReference>
<dbReference type="GO" id="GO:0005634">
    <property type="term" value="C:nucleus"/>
    <property type="evidence" value="ECO:0007669"/>
    <property type="project" value="TreeGrafter"/>
</dbReference>
<protein>
    <submittedName>
        <fullName evidence="1">Serine/threonine-protein kinase mTOR isoform X1</fullName>
    </submittedName>
</protein>
<dbReference type="Proteomes" id="UP001279410">
    <property type="component" value="Unassembled WGS sequence"/>
</dbReference>
<dbReference type="PANTHER" id="PTHR11139">
    <property type="entry name" value="ATAXIA TELANGIECTASIA MUTATED ATM -RELATED"/>
    <property type="match status" value="1"/>
</dbReference>
<evidence type="ECO:0000313" key="1">
    <source>
        <dbReference type="EMBL" id="GLD71516.1"/>
    </source>
</evidence>
<gene>
    <name evidence="1" type="ORF">AKAME5_002283800</name>
</gene>
<dbReference type="GO" id="GO:0004674">
    <property type="term" value="F:protein serine/threonine kinase activity"/>
    <property type="evidence" value="ECO:0007669"/>
    <property type="project" value="TreeGrafter"/>
</dbReference>
<dbReference type="GO" id="GO:0038202">
    <property type="term" value="P:TORC1 signaling"/>
    <property type="evidence" value="ECO:0007669"/>
    <property type="project" value="TreeGrafter"/>
</dbReference>
<keyword evidence="2" id="KW-1185">Reference proteome</keyword>
<dbReference type="GO" id="GO:0016242">
    <property type="term" value="P:negative regulation of macroautophagy"/>
    <property type="evidence" value="ECO:0007669"/>
    <property type="project" value="TreeGrafter"/>
</dbReference>
<reference evidence="1" key="1">
    <citation type="submission" date="2022-08" db="EMBL/GenBank/DDBJ databases">
        <title>Genome sequencing of akame (Lates japonicus).</title>
        <authorList>
            <person name="Hashiguchi Y."/>
            <person name="Takahashi H."/>
        </authorList>
    </citation>
    <scope>NUCLEOTIDE SEQUENCE</scope>
    <source>
        <strain evidence="1">Kochi</strain>
    </source>
</reference>
<keyword evidence="1" id="KW-0418">Kinase</keyword>
<dbReference type="EMBL" id="BRZM01000625">
    <property type="protein sequence ID" value="GLD71516.1"/>
    <property type="molecule type" value="Genomic_DNA"/>
</dbReference>
<keyword evidence="1" id="KW-0808">Transferase</keyword>
<comment type="caution">
    <text evidence="1">The sequence shown here is derived from an EMBL/GenBank/DDBJ whole genome shotgun (WGS) entry which is preliminary data.</text>
</comment>